<evidence type="ECO:0000313" key="7">
    <source>
        <dbReference type="Proteomes" id="UP000236151"/>
    </source>
</evidence>
<name>A0A2K2FRC7_9CLOT</name>
<evidence type="ECO:0000256" key="1">
    <source>
        <dbReference type="ARBA" id="ARBA00022448"/>
    </source>
</evidence>
<dbReference type="PANTHER" id="PTHR43833:SF5">
    <property type="entry name" value="TRK SYSTEM POTASSIUM UPTAKE PROTEIN TRKA"/>
    <property type="match status" value="1"/>
</dbReference>
<comment type="caution">
    <text evidence="6">The sequence shown here is derived from an EMBL/GenBank/DDBJ whole genome shotgun (WGS) entry which is preliminary data.</text>
</comment>
<dbReference type="GO" id="GO:0015079">
    <property type="term" value="F:potassium ion transmembrane transporter activity"/>
    <property type="evidence" value="ECO:0007669"/>
    <property type="project" value="InterPro"/>
</dbReference>
<feature type="domain" description="RCK N-terminal" evidence="5">
    <location>
        <begin position="1"/>
        <end position="123"/>
    </location>
</feature>
<proteinExistence type="predicted"/>
<dbReference type="RefSeq" id="WP_103079908.1">
    <property type="nucleotide sequence ID" value="NZ_CP021850.1"/>
</dbReference>
<keyword evidence="7" id="KW-1185">Reference proteome</keyword>
<keyword evidence="1" id="KW-0813">Transport</keyword>
<gene>
    <name evidence="6" type="ORF">CDQ84_01285</name>
</gene>
<evidence type="ECO:0000256" key="2">
    <source>
        <dbReference type="ARBA" id="ARBA00022538"/>
    </source>
</evidence>
<evidence type="ECO:0000256" key="3">
    <source>
        <dbReference type="ARBA" id="ARBA00022958"/>
    </source>
</evidence>
<dbReference type="InterPro" id="IPR006036">
    <property type="entry name" value="K_uptake_TrkA"/>
</dbReference>
<dbReference type="GO" id="GO:0005886">
    <property type="term" value="C:plasma membrane"/>
    <property type="evidence" value="ECO:0007669"/>
    <property type="project" value="InterPro"/>
</dbReference>
<dbReference type="Gene3D" id="3.40.50.720">
    <property type="entry name" value="NAD(P)-binding Rossmann-like Domain"/>
    <property type="match status" value="1"/>
</dbReference>
<reference evidence="6 7" key="1">
    <citation type="submission" date="2017-06" db="EMBL/GenBank/DDBJ databases">
        <title>Investigating the central metabolism of Clostridium thermosuccinogenes.</title>
        <authorList>
            <person name="Koendjbiharie J.G."/>
            <person name="van Kranenburg R."/>
        </authorList>
    </citation>
    <scope>NUCLEOTIDE SEQUENCE [LARGE SCALE GENOMIC DNA]</scope>
    <source>
        <strain evidence="6 7">DSM 5806</strain>
    </source>
</reference>
<dbReference type="EMBL" id="NIOJ01000002">
    <property type="protein sequence ID" value="PNU01328.1"/>
    <property type="molecule type" value="Genomic_DNA"/>
</dbReference>
<evidence type="ECO:0000313" key="6">
    <source>
        <dbReference type="EMBL" id="PNU01328.1"/>
    </source>
</evidence>
<keyword evidence="2" id="KW-0633">Potassium transport</keyword>
<evidence type="ECO:0000259" key="5">
    <source>
        <dbReference type="PROSITE" id="PS51201"/>
    </source>
</evidence>
<dbReference type="InterPro" id="IPR050721">
    <property type="entry name" value="Trk_Ktr_HKT_K-transport"/>
</dbReference>
<dbReference type="PANTHER" id="PTHR43833">
    <property type="entry name" value="POTASSIUM CHANNEL PROTEIN 2-RELATED-RELATED"/>
    <property type="match status" value="1"/>
</dbReference>
<dbReference type="Pfam" id="PF02254">
    <property type="entry name" value="TrkA_N"/>
    <property type="match status" value="1"/>
</dbReference>
<organism evidence="6 7">
    <name type="scientific">Clostridium thermosuccinogenes</name>
    <dbReference type="NCBI Taxonomy" id="84032"/>
    <lineage>
        <taxon>Bacteria</taxon>
        <taxon>Bacillati</taxon>
        <taxon>Bacillota</taxon>
        <taxon>Clostridia</taxon>
        <taxon>Eubacteriales</taxon>
        <taxon>Clostridiaceae</taxon>
        <taxon>Clostridium</taxon>
    </lineage>
</organism>
<dbReference type="PROSITE" id="PS51201">
    <property type="entry name" value="RCK_N"/>
    <property type="match status" value="1"/>
</dbReference>
<evidence type="ECO:0000256" key="4">
    <source>
        <dbReference type="ARBA" id="ARBA00023065"/>
    </source>
</evidence>
<dbReference type="AlphaFoldDB" id="A0A2K2FRC7"/>
<accession>A0A2K2FRC7</accession>
<protein>
    <submittedName>
        <fullName evidence="6">Potassium transporter TrkA</fullName>
    </submittedName>
</protein>
<dbReference type="Proteomes" id="UP000236151">
    <property type="component" value="Unassembled WGS sequence"/>
</dbReference>
<dbReference type="OrthoDB" id="9775180at2"/>
<dbReference type="SUPFAM" id="SSF51735">
    <property type="entry name" value="NAD(P)-binding Rossmann-fold domains"/>
    <property type="match status" value="1"/>
</dbReference>
<sequence length="204" mass="22483">MQVIIIGCGKVGARLAKVMYEKGHDVVIVDKDSRYFDRLGPEFDGVTVTGVPIDQDVLKQAGIETADALVAVTPDDNTNIMVCQVAKEIFRVPKVIARIYSPEREGVFQEFGLETICPTNITVDFICSMVFKENEVSTHTIGKDLIAFRSYRIESEGDIKKINQSGTMGNTLLFGIIRDGKFLFPNGSTKIARGDIAIMAEKTD</sequence>
<keyword evidence="3" id="KW-0630">Potassium</keyword>
<dbReference type="InterPro" id="IPR003148">
    <property type="entry name" value="RCK_N"/>
</dbReference>
<dbReference type="KEGG" id="cthd:CDO33_04450"/>
<dbReference type="PRINTS" id="PR00335">
    <property type="entry name" value="KUPTAKETRKA"/>
</dbReference>
<keyword evidence="4" id="KW-0406">Ion transport</keyword>
<dbReference type="InterPro" id="IPR036291">
    <property type="entry name" value="NAD(P)-bd_dom_sf"/>
</dbReference>